<evidence type="ECO:0000313" key="2">
    <source>
        <dbReference type="Proteomes" id="UP000000488"/>
    </source>
</evidence>
<dbReference type="HOGENOM" id="CLU_2863090_0_0_7"/>
<reference evidence="1 2" key="1">
    <citation type="journal article" date="2011" name="J. Bacteriol.">
        <title>Genome sequence of the halotolerant marine bacterium Myxococcus fulvus HW-1.</title>
        <authorList>
            <person name="Li Z.F."/>
            <person name="Li X."/>
            <person name="Liu H."/>
            <person name="Liu X."/>
            <person name="Han K."/>
            <person name="Wu Z.H."/>
            <person name="Hu W."/>
            <person name="Li F.F."/>
            <person name="Li Y.Z."/>
        </authorList>
    </citation>
    <scope>NUCLEOTIDE SEQUENCE [LARGE SCALE GENOMIC DNA]</scope>
    <source>
        <strain evidence="2">ATCC BAA-855 / HW-1</strain>
    </source>
</reference>
<dbReference type="Proteomes" id="UP000000488">
    <property type="component" value="Chromosome"/>
</dbReference>
<proteinExistence type="predicted"/>
<gene>
    <name evidence="1" type="ordered locus">LILAB_02605</name>
</gene>
<name>F8CFD8_MYXFH</name>
<dbReference type="KEGG" id="mfu:LILAB_02605"/>
<protein>
    <submittedName>
        <fullName evidence="1">Uncharacterized protein</fullName>
    </submittedName>
</protein>
<dbReference type="STRING" id="483219.LILAB_02605"/>
<sequence length="64" mass="7147">MQTAAQRHPLRVVLDAEPNPLLRYTGAMSRHTEPPARHFHRARRLDAAWGRAALGLLSAGTLHE</sequence>
<dbReference type="EMBL" id="CP002830">
    <property type="protein sequence ID" value="AEI62446.1"/>
    <property type="molecule type" value="Genomic_DNA"/>
</dbReference>
<organism evidence="1 2">
    <name type="scientific">Myxococcus fulvus (strain ATCC BAA-855 / HW-1)</name>
    <dbReference type="NCBI Taxonomy" id="483219"/>
    <lineage>
        <taxon>Bacteria</taxon>
        <taxon>Pseudomonadati</taxon>
        <taxon>Myxococcota</taxon>
        <taxon>Myxococcia</taxon>
        <taxon>Myxococcales</taxon>
        <taxon>Cystobacterineae</taxon>
        <taxon>Myxococcaceae</taxon>
        <taxon>Myxococcus</taxon>
    </lineage>
</organism>
<dbReference type="AlphaFoldDB" id="F8CFD8"/>
<accession>F8CFD8</accession>
<evidence type="ECO:0000313" key="1">
    <source>
        <dbReference type="EMBL" id="AEI62446.1"/>
    </source>
</evidence>